<evidence type="ECO:0000313" key="3">
    <source>
        <dbReference type="Proteomes" id="UP000760860"/>
    </source>
</evidence>
<protein>
    <submittedName>
        <fullName evidence="2">Uncharacterized protein</fullName>
    </submittedName>
</protein>
<accession>A0A8T1L9G2</accession>
<gene>
    <name evidence="2" type="ORF">PC129_g7888</name>
</gene>
<name>A0A8T1L9G2_9STRA</name>
<dbReference type="Proteomes" id="UP000760860">
    <property type="component" value="Unassembled WGS sequence"/>
</dbReference>
<feature type="region of interest" description="Disordered" evidence="1">
    <location>
        <begin position="82"/>
        <end position="118"/>
    </location>
</feature>
<dbReference type="EMBL" id="RCMV01000222">
    <property type="protein sequence ID" value="KAG3221374.1"/>
    <property type="molecule type" value="Genomic_DNA"/>
</dbReference>
<organism evidence="2 3">
    <name type="scientific">Phytophthora cactorum</name>
    <dbReference type="NCBI Taxonomy" id="29920"/>
    <lineage>
        <taxon>Eukaryota</taxon>
        <taxon>Sar</taxon>
        <taxon>Stramenopiles</taxon>
        <taxon>Oomycota</taxon>
        <taxon>Peronosporomycetes</taxon>
        <taxon>Peronosporales</taxon>
        <taxon>Peronosporaceae</taxon>
        <taxon>Phytophthora</taxon>
    </lineage>
</organism>
<proteinExistence type="predicted"/>
<feature type="compositionally biased region" description="Polar residues" evidence="1">
    <location>
        <begin position="29"/>
        <end position="39"/>
    </location>
</feature>
<evidence type="ECO:0000313" key="2">
    <source>
        <dbReference type="EMBL" id="KAG3221374.1"/>
    </source>
</evidence>
<feature type="compositionally biased region" description="Polar residues" evidence="1">
    <location>
        <begin position="83"/>
        <end position="92"/>
    </location>
</feature>
<feature type="region of interest" description="Disordered" evidence="1">
    <location>
        <begin position="1"/>
        <end position="56"/>
    </location>
</feature>
<comment type="caution">
    <text evidence="2">The sequence shown here is derived from an EMBL/GenBank/DDBJ whole genome shotgun (WGS) entry which is preliminary data.</text>
</comment>
<reference evidence="2" key="1">
    <citation type="submission" date="2018-05" db="EMBL/GenBank/DDBJ databases">
        <title>Effector identification in a new, highly contiguous assembly of the strawberry crown rot pathogen Phytophthora cactorum.</title>
        <authorList>
            <person name="Armitage A.D."/>
            <person name="Nellist C.F."/>
            <person name="Bates H."/>
            <person name="Vickerstaff R.J."/>
            <person name="Harrison R.J."/>
        </authorList>
    </citation>
    <scope>NUCLEOTIDE SEQUENCE</scope>
    <source>
        <strain evidence="2">P421</strain>
    </source>
</reference>
<sequence length="118" mass="12250">MTNPTPPLVMSPIRAQSATDVESGVPGTSPGNSTNQDQVSIPLAGMPNLGGATTPSHRDVEHLILSLAGIPGGRPLFQMLLESMQNLSSTNTEESEPVDNPPPPPSDGSTDPTIRDDP</sequence>
<evidence type="ECO:0000256" key="1">
    <source>
        <dbReference type="SAM" id="MobiDB-lite"/>
    </source>
</evidence>
<dbReference type="AlphaFoldDB" id="A0A8T1L9G2"/>